<dbReference type="Gene3D" id="3.40.640.10">
    <property type="entry name" value="Type I PLP-dependent aspartate aminotransferase-like (Major domain)"/>
    <property type="match status" value="1"/>
</dbReference>
<dbReference type="EC" id="2.6.1.-" evidence="4"/>
<keyword evidence="2 4" id="KW-0032">Aminotransferase</keyword>
<dbReference type="PROSITE" id="PS00105">
    <property type="entry name" value="AA_TRANSFER_CLASS_1"/>
    <property type="match status" value="1"/>
</dbReference>
<dbReference type="InterPro" id="IPR004838">
    <property type="entry name" value="NHTrfase_class1_PyrdxlP-BS"/>
</dbReference>
<dbReference type="NCBIfam" id="NF006604">
    <property type="entry name" value="PRK09148.1"/>
    <property type="match status" value="1"/>
</dbReference>
<dbReference type="AlphaFoldDB" id="A0A933L420"/>
<evidence type="ECO:0000256" key="2">
    <source>
        <dbReference type="ARBA" id="ARBA00022576"/>
    </source>
</evidence>
<feature type="domain" description="Aminotransferase class I/classII large" evidence="5">
    <location>
        <begin position="32"/>
        <end position="384"/>
    </location>
</feature>
<dbReference type="CDD" id="cd00609">
    <property type="entry name" value="AAT_like"/>
    <property type="match status" value="1"/>
</dbReference>
<evidence type="ECO:0000256" key="4">
    <source>
        <dbReference type="RuleBase" id="RU000481"/>
    </source>
</evidence>
<dbReference type="GO" id="GO:0030170">
    <property type="term" value="F:pyridoxal phosphate binding"/>
    <property type="evidence" value="ECO:0007669"/>
    <property type="project" value="InterPro"/>
</dbReference>
<organism evidence="6 7">
    <name type="scientific">Devosia nanyangense</name>
    <dbReference type="NCBI Taxonomy" id="1228055"/>
    <lineage>
        <taxon>Bacteria</taxon>
        <taxon>Pseudomonadati</taxon>
        <taxon>Pseudomonadota</taxon>
        <taxon>Alphaproteobacteria</taxon>
        <taxon>Hyphomicrobiales</taxon>
        <taxon>Devosiaceae</taxon>
        <taxon>Devosia</taxon>
    </lineage>
</organism>
<dbReference type="Gene3D" id="3.90.1150.10">
    <property type="entry name" value="Aspartate Aminotransferase, domain 1"/>
    <property type="match status" value="1"/>
</dbReference>
<dbReference type="InterPro" id="IPR015421">
    <property type="entry name" value="PyrdxlP-dep_Trfase_major"/>
</dbReference>
<evidence type="ECO:0000256" key="1">
    <source>
        <dbReference type="ARBA" id="ARBA00001933"/>
    </source>
</evidence>
<evidence type="ECO:0000313" key="7">
    <source>
        <dbReference type="Proteomes" id="UP000782610"/>
    </source>
</evidence>
<dbReference type="EMBL" id="JACRAF010000038">
    <property type="protein sequence ID" value="MBI4922772.1"/>
    <property type="molecule type" value="Genomic_DNA"/>
</dbReference>
<accession>A0A933L420</accession>
<comment type="similarity">
    <text evidence="4">Belongs to the class-I pyridoxal-phosphate-dependent aminotransferase family.</text>
</comment>
<sequence length="408" mass="44916">MNDDFHRIRRLPPYVFEHINPIKAKARAAGVDIIDLGMGNPDLPTPQHIVDKLKETVNDPRTHRYSSSKGIAGLRKAQASYYGRRFGVKLNPDTQVVATLGSKEGFANMAQAITAPGDVVLVPNPTYPIHAFGFIMSGGVVRSMPAEPNEDFMRSLDRAVRHSIPKPIALVLNYPANPTAYTATLDFYKEVVKYCKEHNIFILSDLAYAEIYFDEDVPPSVLEVPGAIDIAVEFTSMSKTYSMPGWRVGFAVGNERLISALTRVKSYLDYGAFTPIQVAAAAALNGTDDIVSEVRRIYRERRDVMVESFSRAGWNLPSPKATMFVWSPIPDQYAHLGSLEFAKLLIQETGVAVAPGVGFGEYGDQYVRLALVENEQRIRQAARNIKKFLGGNLSGQGNVVPLPVAAGK</sequence>
<comment type="cofactor">
    <cofactor evidence="1 4">
        <name>pyridoxal 5'-phosphate</name>
        <dbReference type="ChEBI" id="CHEBI:597326"/>
    </cofactor>
</comment>
<evidence type="ECO:0000313" key="6">
    <source>
        <dbReference type="EMBL" id="MBI4922772.1"/>
    </source>
</evidence>
<dbReference type="PANTHER" id="PTHR42832">
    <property type="entry name" value="AMINO ACID AMINOTRANSFERASE"/>
    <property type="match status" value="1"/>
</dbReference>
<dbReference type="Pfam" id="PF00155">
    <property type="entry name" value="Aminotran_1_2"/>
    <property type="match status" value="1"/>
</dbReference>
<dbReference type="InterPro" id="IPR015422">
    <property type="entry name" value="PyrdxlP-dep_Trfase_small"/>
</dbReference>
<dbReference type="GO" id="GO:0008483">
    <property type="term" value="F:transaminase activity"/>
    <property type="evidence" value="ECO:0007669"/>
    <property type="project" value="UniProtKB-KW"/>
</dbReference>
<reference evidence="6" key="1">
    <citation type="submission" date="2020-07" db="EMBL/GenBank/DDBJ databases">
        <title>Huge and variable diversity of episymbiotic CPR bacteria and DPANN archaea in groundwater ecosystems.</title>
        <authorList>
            <person name="He C.Y."/>
            <person name="Keren R."/>
            <person name="Whittaker M."/>
            <person name="Farag I.F."/>
            <person name="Doudna J."/>
            <person name="Cate J.H.D."/>
            <person name="Banfield J.F."/>
        </authorList>
    </citation>
    <scope>NUCLEOTIDE SEQUENCE</scope>
    <source>
        <strain evidence="6">NC_groundwater_1586_Pr3_B-0.1um_66_15</strain>
    </source>
</reference>
<dbReference type="SUPFAM" id="SSF53383">
    <property type="entry name" value="PLP-dependent transferases"/>
    <property type="match status" value="1"/>
</dbReference>
<dbReference type="PANTHER" id="PTHR42832:SF1">
    <property type="entry name" value="GLUTAMATE-PYRUVATE AMINOTRANSFERASE ALAC"/>
    <property type="match status" value="1"/>
</dbReference>
<dbReference type="InterPro" id="IPR015424">
    <property type="entry name" value="PyrdxlP-dep_Trfase"/>
</dbReference>
<dbReference type="InterPro" id="IPR004839">
    <property type="entry name" value="Aminotransferase_I/II_large"/>
</dbReference>
<proteinExistence type="inferred from homology"/>
<dbReference type="Proteomes" id="UP000782610">
    <property type="component" value="Unassembled WGS sequence"/>
</dbReference>
<evidence type="ECO:0000259" key="5">
    <source>
        <dbReference type="Pfam" id="PF00155"/>
    </source>
</evidence>
<protein>
    <recommendedName>
        <fullName evidence="4">Aminotransferase</fullName>
        <ecNumber evidence="4">2.6.1.-</ecNumber>
    </recommendedName>
</protein>
<comment type="caution">
    <text evidence="6">The sequence shown here is derived from an EMBL/GenBank/DDBJ whole genome shotgun (WGS) entry which is preliminary data.</text>
</comment>
<gene>
    <name evidence="6" type="ORF">HY834_13580</name>
</gene>
<name>A0A933L420_9HYPH</name>
<keyword evidence="3 4" id="KW-0808">Transferase</keyword>
<evidence type="ECO:0000256" key="3">
    <source>
        <dbReference type="ARBA" id="ARBA00022679"/>
    </source>
</evidence>
<dbReference type="InterPro" id="IPR050881">
    <property type="entry name" value="LL-DAP_aminotransferase"/>
</dbReference>